<evidence type="ECO:0000259" key="9">
    <source>
        <dbReference type="PROSITE" id="PS50011"/>
    </source>
</evidence>
<proteinExistence type="inferred from homology"/>
<evidence type="ECO:0000256" key="1">
    <source>
        <dbReference type="ARBA" id="ARBA00022527"/>
    </source>
</evidence>
<gene>
    <name evidence="11" type="ORF">BRAN1462_LOCUS41245</name>
</gene>
<evidence type="ECO:0000313" key="11">
    <source>
        <dbReference type="EMBL" id="CAD9611035.1"/>
    </source>
</evidence>
<evidence type="ECO:0000256" key="4">
    <source>
        <dbReference type="ARBA" id="ARBA00022741"/>
    </source>
</evidence>
<evidence type="ECO:0008006" key="12">
    <source>
        <dbReference type="Google" id="ProtNLM"/>
    </source>
</evidence>
<dbReference type="PROSITE" id="PS51285">
    <property type="entry name" value="AGC_KINASE_CTER"/>
    <property type="match status" value="1"/>
</dbReference>
<dbReference type="InterPro" id="IPR000961">
    <property type="entry name" value="AGC-kinase_C"/>
</dbReference>
<evidence type="ECO:0000256" key="2">
    <source>
        <dbReference type="ARBA" id="ARBA00022553"/>
    </source>
</evidence>
<dbReference type="EMBL" id="HBGW01064667">
    <property type="protein sequence ID" value="CAD9611035.1"/>
    <property type="molecule type" value="Transcribed_RNA"/>
</dbReference>
<dbReference type="InterPro" id="IPR017441">
    <property type="entry name" value="Protein_kinase_ATP_BS"/>
</dbReference>
<dbReference type="PROSITE" id="PS00107">
    <property type="entry name" value="PROTEIN_KINASE_ATP"/>
    <property type="match status" value="1"/>
</dbReference>
<dbReference type="GO" id="GO:0005952">
    <property type="term" value="C:cAMP-dependent protein kinase complex"/>
    <property type="evidence" value="ECO:0007669"/>
    <property type="project" value="TreeGrafter"/>
</dbReference>
<reference evidence="11" key="1">
    <citation type="submission" date="2021-01" db="EMBL/GenBank/DDBJ databases">
        <authorList>
            <person name="Corre E."/>
            <person name="Pelletier E."/>
            <person name="Niang G."/>
            <person name="Scheremetjew M."/>
            <person name="Finn R."/>
            <person name="Kale V."/>
            <person name="Holt S."/>
            <person name="Cochrane G."/>
            <person name="Meng A."/>
            <person name="Brown T."/>
            <person name="Cohen L."/>
        </authorList>
    </citation>
    <scope>NUCLEOTIDE SEQUENCE</scope>
    <source>
        <strain evidence="11">RCC3387</strain>
    </source>
</reference>
<keyword evidence="5" id="KW-0418">Kinase</keyword>
<name>A0A6U9AV03_9DINO</name>
<keyword evidence="2" id="KW-0597">Phosphoprotein</keyword>
<keyword evidence="1 8" id="KW-0723">Serine/threonine-protein kinase</keyword>
<dbReference type="Gene3D" id="1.10.510.10">
    <property type="entry name" value="Transferase(Phosphotransferase) domain 1"/>
    <property type="match status" value="1"/>
</dbReference>
<evidence type="ECO:0000256" key="3">
    <source>
        <dbReference type="ARBA" id="ARBA00022679"/>
    </source>
</evidence>
<dbReference type="PROSITE" id="PS00108">
    <property type="entry name" value="PROTEIN_KINASE_ST"/>
    <property type="match status" value="1"/>
</dbReference>
<dbReference type="InterPro" id="IPR011009">
    <property type="entry name" value="Kinase-like_dom_sf"/>
</dbReference>
<dbReference type="SMART" id="SM00220">
    <property type="entry name" value="S_TKc"/>
    <property type="match status" value="1"/>
</dbReference>
<dbReference type="PANTHER" id="PTHR24353:SF37">
    <property type="entry name" value="CAMP-DEPENDENT PROTEIN KINASE CATALYTIC SUBUNIT PRKX"/>
    <property type="match status" value="1"/>
</dbReference>
<organism evidence="11">
    <name type="scientific">Zooxanthella nutricula</name>
    <dbReference type="NCBI Taxonomy" id="1333877"/>
    <lineage>
        <taxon>Eukaryota</taxon>
        <taxon>Sar</taxon>
        <taxon>Alveolata</taxon>
        <taxon>Dinophyceae</taxon>
        <taxon>Peridiniales</taxon>
        <taxon>Peridiniales incertae sedis</taxon>
        <taxon>Zooxanthella</taxon>
    </lineage>
</organism>
<comment type="similarity">
    <text evidence="8">Belongs to the protein kinase superfamily.</text>
</comment>
<keyword evidence="3" id="KW-0808">Transferase</keyword>
<dbReference type="InterPro" id="IPR008271">
    <property type="entry name" value="Ser/Thr_kinase_AS"/>
</dbReference>
<sequence>MGCGNSTAAAADTNGDGLFTGVLVESPLKKLVAARGKWSLEALELDTTVGEGMFSRVRIAKIKGDPEQNPLALKILKKSNIIKLQQVGHVRAEKEILLSIAHPFIVDMLSTFQDEAHLYMMMEYINGGELHEFIQNQGGSMPSDHARFFSGELCLAVAYLHSLWIAHRDLKPQNLLVTMDGHIKLTDFGFAKVIKGQDKTFTLVGTPEYVAPEIVRGEGHGLGVDWWAFGIVLFEMLCGFTPFMAEDRDSIFEMIKVGALDMPRTLDPKAGDLIKKLLVARAEKRLVSAQEGIKRFKSSPWFKGMDWANLAASKETPPYKPPVKGKDDTSMFVKYAPRTSVATNSLSEEEQDMFRRFSTRENVNGSINMEAAMRQVPSELKQRMYPELNDGQKADGGFEFTY</sequence>
<keyword evidence="6 7" id="KW-0067">ATP-binding</keyword>
<accession>A0A6U9AV03</accession>
<dbReference type="PROSITE" id="PS50011">
    <property type="entry name" value="PROTEIN_KINASE_DOM"/>
    <property type="match status" value="1"/>
</dbReference>
<dbReference type="FunFam" id="1.10.510.10:FF:000048">
    <property type="entry name" value="Protein kinase C"/>
    <property type="match status" value="1"/>
</dbReference>
<dbReference type="GO" id="GO:0005524">
    <property type="term" value="F:ATP binding"/>
    <property type="evidence" value="ECO:0007669"/>
    <property type="project" value="UniProtKB-UniRule"/>
</dbReference>
<dbReference type="Pfam" id="PF00069">
    <property type="entry name" value="Pkinase"/>
    <property type="match status" value="1"/>
</dbReference>
<dbReference type="AlphaFoldDB" id="A0A6U9AV03"/>
<dbReference type="SMART" id="SM00133">
    <property type="entry name" value="S_TK_X"/>
    <property type="match status" value="1"/>
</dbReference>
<evidence type="ECO:0000256" key="5">
    <source>
        <dbReference type="ARBA" id="ARBA00022777"/>
    </source>
</evidence>
<dbReference type="Gene3D" id="3.30.200.20">
    <property type="entry name" value="Phosphorylase Kinase, domain 1"/>
    <property type="match status" value="1"/>
</dbReference>
<feature type="domain" description="AGC-kinase C-terminal" evidence="10">
    <location>
        <begin position="303"/>
        <end position="369"/>
    </location>
</feature>
<dbReference type="SUPFAM" id="SSF56112">
    <property type="entry name" value="Protein kinase-like (PK-like)"/>
    <property type="match status" value="1"/>
</dbReference>
<evidence type="ECO:0000259" key="10">
    <source>
        <dbReference type="PROSITE" id="PS51285"/>
    </source>
</evidence>
<protein>
    <recommendedName>
        <fullName evidence="12">Protein kinase domain-containing protein</fullName>
    </recommendedName>
</protein>
<dbReference type="GO" id="GO:0004691">
    <property type="term" value="F:cAMP-dependent protein kinase activity"/>
    <property type="evidence" value="ECO:0007669"/>
    <property type="project" value="TreeGrafter"/>
</dbReference>
<evidence type="ECO:0000256" key="6">
    <source>
        <dbReference type="ARBA" id="ARBA00022840"/>
    </source>
</evidence>
<feature type="binding site" evidence="7">
    <location>
        <position position="74"/>
    </location>
    <ligand>
        <name>ATP</name>
        <dbReference type="ChEBI" id="CHEBI:30616"/>
    </ligand>
</feature>
<dbReference type="InterPro" id="IPR000719">
    <property type="entry name" value="Prot_kinase_dom"/>
</dbReference>
<evidence type="ECO:0000256" key="7">
    <source>
        <dbReference type="PROSITE-ProRule" id="PRU10141"/>
    </source>
</evidence>
<feature type="domain" description="Protein kinase" evidence="9">
    <location>
        <begin position="43"/>
        <end position="302"/>
    </location>
</feature>
<evidence type="ECO:0000256" key="8">
    <source>
        <dbReference type="RuleBase" id="RU000304"/>
    </source>
</evidence>
<keyword evidence="4 7" id="KW-0547">Nucleotide-binding</keyword>
<dbReference type="PANTHER" id="PTHR24353">
    <property type="entry name" value="CYCLIC NUCLEOTIDE-DEPENDENT PROTEIN KINASE"/>
    <property type="match status" value="1"/>
</dbReference>